<gene>
    <name evidence="3" type="ORF">EKPJFOCH_1985</name>
</gene>
<evidence type="ECO:0000256" key="1">
    <source>
        <dbReference type="SAM" id="Phobius"/>
    </source>
</evidence>
<keyword evidence="4" id="KW-1185">Reference proteome</keyword>
<dbReference type="InterPro" id="IPR012429">
    <property type="entry name" value="HGSNAT_cat"/>
</dbReference>
<evidence type="ECO:0000259" key="2">
    <source>
        <dbReference type="Pfam" id="PF07786"/>
    </source>
</evidence>
<proteinExistence type="predicted"/>
<reference evidence="3" key="1">
    <citation type="journal article" date="2021" name="Front. Microbiol.">
        <title>Comprehensive Comparative Genomics and Phenotyping of Methylobacterium Species.</title>
        <authorList>
            <person name="Alessa O."/>
            <person name="Ogura Y."/>
            <person name="Fujitani Y."/>
            <person name="Takami H."/>
            <person name="Hayashi T."/>
            <person name="Sahin N."/>
            <person name="Tani A."/>
        </authorList>
    </citation>
    <scope>NUCLEOTIDE SEQUENCE</scope>
    <source>
        <strain evidence="3">DSM 23674</strain>
    </source>
</reference>
<feature type="transmembrane region" description="Helical" evidence="1">
    <location>
        <begin position="28"/>
        <end position="44"/>
    </location>
</feature>
<organism evidence="3 4">
    <name type="scientific">Methylobacterium thuringiense</name>
    <dbReference type="NCBI Taxonomy" id="1003091"/>
    <lineage>
        <taxon>Bacteria</taxon>
        <taxon>Pseudomonadati</taxon>
        <taxon>Pseudomonadota</taxon>
        <taxon>Alphaproteobacteria</taxon>
        <taxon>Hyphomicrobiales</taxon>
        <taxon>Methylobacteriaceae</taxon>
        <taxon>Methylobacterium</taxon>
    </lineage>
</organism>
<dbReference type="Pfam" id="PF07786">
    <property type="entry name" value="HGSNAT_cat"/>
    <property type="match status" value="1"/>
</dbReference>
<keyword evidence="1" id="KW-1133">Transmembrane helix</keyword>
<feature type="transmembrane region" description="Helical" evidence="1">
    <location>
        <begin position="193"/>
        <end position="215"/>
    </location>
</feature>
<feature type="transmembrane region" description="Helical" evidence="1">
    <location>
        <begin position="64"/>
        <end position="83"/>
    </location>
</feature>
<feature type="domain" description="Heparan-alpha-glucosaminide N-acetyltransferase catalytic" evidence="2">
    <location>
        <begin position="22"/>
        <end position="248"/>
    </location>
</feature>
<feature type="transmembrane region" description="Helical" evidence="1">
    <location>
        <begin position="121"/>
        <end position="141"/>
    </location>
</feature>
<dbReference type="RefSeq" id="WP_147816761.1">
    <property type="nucleotide sequence ID" value="NZ_BPRA01000008.1"/>
</dbReference>
<evidence type="ECO:0000313" key="4">
    <source>
        <dbReference type="Proteomes" id="UP001055101"/>
    </source>
</evidence>
<dbReference type="Proteomes" id="UP001055101">
    <property type="component" value="Unassembled WGS sequence"/>
</dbReference>
<name>A0ABQ4TKX6_9HYPH</name>
<accession>A0ABQ4TKX6</accession>
<dbReference type="EMBL" id="BPRA01000008">
    <property type="protein sequence ID" value="GJE55494.1"/>
    <property type="molecule type" value="Genomic_DNA"/>
</dbReference>
<keyword evidence="1" id="KW-0472">Membrane</keyword>
<feature type="transmembrane region" description="Helical" evidence="1">
    <location>
        <begin position="148"/>
        <end position="165"/>
    </location>
</feature>
<sequence length="339" mass="35784">MLDASPTAKADPAPHVSRPVRRIDAIDAARGAALLAMAAYHLTWDLGFLKVTPLNAALTPAGRLAAHAIAGSFLLLVGIGLVLATRDGLRPRPYLLRLGRIGGAAILITAVTYGFMPDGFIFFGILHCIAVASILALPLLLMPSAVSLPASVLASIVFILGSTALRHPLLEAPELFFLGLGSRLPQTNDWVPLFPWFGIVLAGIALALAGLPVFLRSRLATWRATGRIGRAAAFAGRHSLAVYLVHQPVLFGLVYGLVSLTGPHPKAGVAEFRKEFQGNCVRTGGGPDACRIASRCVADALRREGLWATGAAFTLEERAKAQNLSRQCYEAAEGTAPPP</sequence>
<reference evidence="3" key="2">
    <citation type="submission" date="2021-08" db="EMBL/GenBank/DDBJ databases">
        <authorList>
            <person name="Tani A."/>
            <person name="Ola A."/>
            <person name="Ogura Y."/>
            <person name="Katsura K."/>
            <person name="Hayashi T."/>
        </authorList>
    </citation>
    <scope>NUCLEOTIDE SEQUENCE</scope>
    <source>
        <strain evidence="3">DSM 23674</strain>
    </source>
</reference>
<feature type="transmembrane region" description="Helical" evidence="1">
    <location>
        <begin position="95"/>
        <end position="115"/>
    </location>
</feature>
<keyword evidence="1" id="KW-0812">Transmembrane</keyword>
<comment type="caution">
    <text evidence="3">The sequence shown here is derived from an EMBL/GenBank/DDBJ whole genome shotgun (WGS) entry which is preliminary data.</text>
</comment>
<evidence type="ECO:0000313" key="3">
    <source>
        <dbReference type="EMBL" id="GJE55494.1"/>
    </source>
</evidence>
<protein>
    <recommendedName>
        <fullName evidence="2">Heparan-alpha-glucosaminide N-acetyltransferase catalytic domain-containing protein</fullName>
    </recommendedName>
</protein>